<evidence type="ECO:0000313" key="2">
    <source>
        <dbReference type="EMBL" id="KAF6174579.1"/>
    </source>
</evidence>
<evidence type="ECO:0000259" key="1">
    <source>
        <dbReference type="Pfam" id="PF00149"/>
    </source>
</evidence>
<name>A0A7J7P558_9MAGN</name>
<dbReference type="OrthoDB" id="550558at2759"/>
<dbReference type="Pfam" id="PF00149">
    <property type="entry name" value="Metallophos"/>
    <property type="match status" value="1"/>
</dbReference>
<feature type="domain" description="Calcineurin-like phosphoesterase" evidence="1">
    <location>
        <begin position="66"/>
        <end position="157"/>
    </location>
</feature>
<accession>A0A7J7P558</accession>
<dbReference type="GO" id="GO:0016787">
    <property type="term" value="F:hydrolase activity"/>
    <property type="evidence" value="ECO:0007669"/>
    <property type="project" value="InterPro"/>
</dbReference>
<dbReference type="AlphaFoldDB" id="A0A7J7P558"/>
<proteinExistence type="predicted"/>
<dbReference type="EMBL" id="JACGCM010000252">
    <property type="protein sequence ID" value="KAF6174579.1"/>
    <property type="molecule type" value="Genomic_DNA"/>
</dbReference>
<dbReference type="InterPro" id="IPR029052">
    <property type="entry name" value="Metallo-depent_PP-like"/>
</dbReference>
<reference evidence="2 3" key="1">
    <citation type="journal article" date="2020" name="IScience">
        <title>Genome Sequencing of the Endangered Kingdonia uniflora (Circaeasteraceae, Ranunculales) Reveals Potential Mechanisms of Evolutionary Specialization.</title>
        <authorList>
            <person name="Sun Y."/>
            <person name="Deng T."/>
            <person name="Zhang A."/>
            <person name="Moore M.J."/>
            <person name="Landis J.B."/>
            <person name="Lin N."/>
            <person name="Zhang H."/>
            <person name="Zhang X."/>
            <person name="Huang J."/>
            <person name="Zhang X."/>
            <person name="Sun H."/>
            <person name="Wang H."/>
        </authorList>
    </citation>
    <scope>NUCLEOTIDE SEQUENCE [LARGE SCALE GENOMIC DNA]</scope>
    <source>
        <strain evidence="2">TB1705</strain>
        <tissue evidence="2">Leaf</tissue>
    </source>
</reference>
<dbReference type="PANTHER" id="PTHR36492">
    <property type="match status" value="1"/>
</dbReference>
<dbReference type="Gene3D" id="3.60.21.10">
    <property type="match status" value="1"/>
</dbReference>
<comment type="caution">
    <text evidence="2">The sequence shown here is derived from an EMBL/GenBank/DDBJ whole genome shotgun (WGS) entry which is preliminary data.</text>
</comment>
<evidence type="ECO:0000313" key="3">
    <source>
        <dbReference type="Proteomes" id="UP000541444"/>
    </source>
</evidence>
<dbReference type="CDD" id="cd00838">
    <property type="entry name" value="MPP_superfamily"/>
    <property type="match status" value="1"/>
</dbReference>
<sequence>MINVSMVVLGSLPILRCQSRYRKYYISDQYIQPQSYKMTHMKRRCTTQVISLPYDVDIDGEMSQGLRVFVLSDLHTDYSENMDWVKSLSTIRYKNDVLIVAGDVAETYNDFVFTMSLLKDRFEHVFYVPGNHDLWCRWEGDNYLDSIEKLNALLTACSGIGVKTSPAIIDGLGIIPLFSWYHESFDKEENITSVRFPSLEMVCKDFHACKWHGELSSKDLSLALYFDAMNKKNHDQIEEIQQICSQIISFSHFLPRQELCPEKRMLFYPNLPKIIGSDSLEARIRSIHGTDGNSTSCHVFGHTHFCWDTVFDGIRYIQAPLAYPKERKRRINDGEIWLPFCVYGNGKLTGKISPCFWCDYYSNNSRQPGNHELAPWVAKLYNRF</sequence>
<dbReference type="InterPro" id="IPR052963">
    <property type="entry name" value="Pantetheine_PDE"/>
</dbReference>
<dbReference type="InterPro" id="IPR004843">
    <property type="entry name" value="Calcineurin-like_PHP"/>
</dbReference>
<dbReference type="PANTHER" id="PTHR36492:SF2">
    <property type="entry name" value="[ACYL-CARRIER-PROTEIN] PHOSPHODIESTERASE PPTH"/>
    <property type="match status" value="1"/>
</dbReference>
<protein>
    <recommendedName>
        <fullName evidence="1">Calcineurin-like phosphoesterase domain-containing protein</fullName>
    </recommendedName>
</protein>
<dbReference type="Proteomes" id="UP000541444">
    <property type="component" value="Unassembled WGS sequence"/>
</dbReference>
<keyword evidence="3" id="KW-1185">Reference proteome</keyword>
<dbReference type="SUPFAM" id="SSF56300">
    <property type="entry name" value="Metallo-dependent phosphatases"/>
    <property type="match status" value="1"/>
</dbReference>
<gene>
    <name evidence="2" type="ORF">GIB67_006231</name>
</gene>
<organism evidence="2 3">
    <name type="scientific">Kingdonia uniflora</name>
    <dbReference type="NCBI Taxonomy" id="39325"/>
    <lineage>
        <taxon>Eukaryota</taxon>
        <taxon>Viridiplantae</taxon>
        <taxon>Streptophyta</taxon>
        <taxon>Embryophyta</taxon>
        <taxon>Tracheophyta</taxon>
        <taxon>Spermatophyta</taxon>
        <taxon>Magnoliopsida</taxon>
        <taxon>Ranunculales</taxon>
        <taxon>Circaeasteraceae</taxon>
        <taxon>Kingdonia</taxon>
    </lineage>
</organism>